<dbReference type="RefSeq" id="WP_089182641.1">
    <property type="nucleotide sequence ID" value="NZ_CP043427.1"/>
</dbReference>
<evidence type="ECO:0000256" key="1">
    <source>
        <dbReference type="ARBA" id="ARBA00022603"/>
    </source>
</evidence>
<proteinExistence type="predicted"/>
<dbReference type="OrthoDB" id="9803017at2"/>
<dbReference type="AlphaFoldDB" id="A0A381DHP7"/>
<dbReference type="STRING" id="32024.GCA_000788295_00371"/>
<dbReference type="GeneID" id="93090824"/>
<dbReference type="EMBL" id="UFVD01000001">
    <property type="protein sequence ID" value="SUX10160.1"/>
    <property type="molecule type" value="Genomic_DNA"/>
</dbReference>
<protein>
    <submittedName>
        <fullName evidence="3">Putative methyltransferase</fullName>
        <ecNumber evidence="3">2.1.1.171</ecNumber>
    </submittedName>
</protein>
<evidence type="ECO:0000313" key="4">
    <source>
        <dbReference type="Proteomes" id="UP000254920"/>
    </source>
</evidence>
<accession>A0A381DHP7</accession>
<dbReference type="EC" id="2.1.1.171" evidence="3"/>
<evidence type="ECO:0000256" key="2">
    <source>
        <dbReference type="ARBA" id="ARBA00022679"/>
    </source>
</evidence>
<organism evidence="3 4">
    <name type="scientific">Campylobacter sputorum subsp. sputorum</name>
    <dbReference type="NCBI Taxonomy" id="32024"/>
    <lineage>
        <taxon>Bacteria</taxon>
        <taxon>Pseudomonadati</taxon>
        <taxon>Campylobacterota</taxon>
        <taxon>Epsilonproteobacteria</taxon>
        <taxon>Campylobacterales</taxon>
        <taxon>Campylobacteraceae</taxon>
        <taxon>Campylobacter</taxon>
    </lineage>
</organism>
<dbReference type="Gene3D" id="3.40.50.150">
    <property type="entry name" value="Vaccinia Virus protein VP39"/>
    <property type="match status" value="1"/>
</dbReference>
<dbReference type="PANTHER" id="PTHR43542:SF1">
    <property type="entry name" value="METHYLTRANSFERASE"/>
    <property type="match status" value="1"/>
</dbReference>
<gene>
    <name evidence="3" type="primary">rsmD</name>
    <name evidence="3" type="ORF">NCTC12475_00381</name>
</gene>
<dbReference type="PIRSF" id="PIRSF004553">
    <property type="entry name" value="CHP00095"/>
    <property type="match status" value="1"/>
</dbReference>
<sequence>MNSKNKLFTTISSGKFKGRKLLLPSLKTTRSTKNILKGSFFDTIRNELYGKVFVECFGGSALMAIEAYSNYAKICIAIEKDKSAFEITKSNMKSIDEKNLMPVNGDCFIELPKIIANIKDEIILYIDPPFDIRDGFEEIYDNVFNMIKNVKNNKIYLIAIEHISTLKMPDILGKFKLDKTRKFGKSSLSYYI</sequence>
<keyword evidence="2 3" id="KW-0808">Transferase</keyword>
<dbReference type="InterPro" id="IPR029063">
    <property type="entry name" value="SAM-dependent_MTases_sf"/>
</dbReference>
<dbReference type="SUPFAM" id="SSF53335">
    <property type="entry name" value="S-adenosyl-L-methionine-dependent methyltransferases"/>
    <property type="match status" value="1"/>
</dbReference>
<dbReference type="GO" id="GO:0052913">
    <property type="term" value="F:16S rRNA (guanine(966)-N(2))-methyltransferase activity"/>
    <property type="evidence" value="ECO:0007669"/>
    <property type="project" value="UniProtKB-EC"/>
</dbReference>
<dbReference type="PANTHER" id="PTHR43542">
    <property type="entry name" value="METHYLTRANSFERASE"/>
    <property type="match status" value="1"/>
</dbReference>
<evidence type="ECO:0000313" key="3">
    <source>
        <dbReference type="EMBL" id="SUX10160.1"/>
    </source>
</evidence>
<reference evidence="3 4" key="1">
    <citation type="submission" date="2018-06" db="EMBL/GenBank/DDBJ databases">
        <authorList>
            <consortium name="Pathogen Informatics"/>
            <person name="Doyle S."/>
        </authorList>
    </citation>
    <scope>NUCLEOTIDE SEQUENCE [LARGE SCALE GENOMIC DNA]</scope>
    <source>
        <strain evidence="3 4">NCTC12475</strain>
    </source>
</reference>
<keyword evidence="1 3" id="KW-0489">Methyltransferase</keyword>
<name>A0A381DHP7_9BACT</name>
<dbReference type="Pfam" id="PF03602">
    <property type="entry name" value="Cons_hypoth95"/>
    <property type="match status" value="1"/>
</dbReference>
<keyword evidence="4" id="KW-1185">Reference proteome</keyword>
<dbReference type="Proteomes" id="UP000254920">
    <property type="component" value="Unassembled WGS sequence"/>
</dbReference>
<dbReference type="InterPro" id="IPR004398">
    <property type="entry name" value="RNA_MeTrfase_RsmD"/>
</dbReference>